<dbReference type="RefSeq" id="WP_246568482.1">
    <property type="nucleotide sequence ID" value="NZ_AP023359.1"/>
</dbReference>
<evidence type="ECO:0000256" key="1">
    <source>
        <dbReference type="SAM" id="MobiDB-lite"/>
    </source>
</evidence>
<feature type="region of interest" description="Disordered" evidence="1">
    <location>
        <begin position="1"/>
        <end position="21"/>
    </location>
</feature>
<evidence type="ECO:0000313" key="3">
    <source>
        <dbReference type="Proteomes" id="UP000680866"/>
    </source>
</evidence>
<evidence type="ECO:0000313" key="2">
    <source>
        <dbReference type="EMBL" id="BCJ64874.1"/>
    </source>
</evidence>
<dbReference type="InterPro" id="IPR037883">
    <property type="entry name" value="Knr4/Smi1-like_sf"/>
</dbReference>
<name>A0A810MWH2_9ACTN</name>
<reference evidence="2" key="1">
    <citation type="submission" date="2020-08" db="EMBL/GenBank/DDBJ databases">
        <title>Whole genome shotgun sequence of Polymorphospora rubra NBRC 101157.</title>
        <authorList>
            <person name="Komaki H."/>
            <person name="Tamura T."/>
        </authorList>
    </citation>
    <scope>NUCLEOTIDE SEQUENCE</scope>
    <source>
        <strain evidence="2">NBRC 101157</strain>
    </source>
</reference>
<organism evidence="2 3">
    <name type="scientific">Polymorphospora rubra</name>
    <dbReference type="NCBI Taxonomy" id="338584"/>
    <lineage>
        <taxon>Bacteria</taxon>
        <taxon>Bacillati</taxon>
        <taxon>Actinomycetota</taxon>
        <taxon>Actinomycetes</taxon>
        <taxon>Micromonosporales</taxon>
        <taxon>Micromonosporaceae</taxon>
        <taxon>Polymorphospora</taxon>
    </lineage>
</organism>
<sequence length="266" mass="29718">MVDVSDHDHNATAIEAPQPDIDTSDTVTLWRPVGQAELDLVAASGWRAWAPPVPDQSTFCAVLDRRYAVKISRERIVPAEGVGYVTRFAVERSFLERYESHHADCRDEREYLIPAAEVADLNAHIIGAIMEDADYRGPVGDSEFTDAEAALGRPLPGPWRSYLQGRSWFRRGWMTTGEYVWLNTPREMLELHDAWADSTRRHPGIAIIGGDGSREQLVLDLRSDPAPVLLVDIVSDGWGSGTRQANDVGQLIDRIETGEFAFDFEE</sequence>
<protein>
    <recommendedName>
        <fullName evidence="4">Knr4/Smi1-like domain-containing protein</fullName>
    </recommendedName>
</protein>
<keyword evidence="3" id="KW-1185">Reference proteome</keyword>
<proteinExistence type="predicted"/>
<dbReference type="SUPFAM" id="SSF160631">
    <property type="entry name" value="SMI1/KNR4-like"/>
    <property type="match status" value="1"/>
</dbReference>
<accession>A0A810MWH2</accession>
<dbReference type="KEGG" id="pry:Prubr_18950"/>
<evidence type="ECO:0008006" key="4">
    <source>
        <dbReference type="Google" id="ProtNLM"/>
    </source>
</evidence>
<dbReference type="AlphaFoldDB" id="A0A810MWH2"/>
<feature type="compositionally biased region" description="Basic and acidic residues" evidence="1">
    <location>
        <begin position="1"/>
        <end position="10"/>
    </location>
</feature>
<dbReference type="EMBL" id="AP023359">
    <property type="protein sequence ID" value="BCJ64874.1"/>
    <property type="molecule type" value="Genomic_DNA"/>
</dbReference>
<gene>
    <name evidence="2" type="ORF">Prubr_18950</name>
</gene>
<dbReference type="Proteomes" id="UP000680866">
    <property type="component" value="Chromosome"/>
</dbReference>